<dbReference type="GO" id="GO:0043200">
    <property type="term" value="P:response to amino acid"/>
    <property type="evidence" value="ECO:0007669"/>
    <property type="project" value="TreeGrafter"/>
</dbReference>
<feature type="domain" description="HTH asnC-type" evidence="4">
    <location>
        <begin position="3"/>
        <end position="64"/>
    </location>
</feature>
<dbReference type="eggNOG" id="COG1522">
    <property type="taxonomic scope" value="Bacteria"/>
</dbReference>
<dbReference type="Gene3D" id="1.10.10.10">
    <property type="entry name" value="Winged helix-like DNA-binding domain superfamily/Winged helix DNA-binding domain"/>
    <property type="match status" value="1"/>
</dbReference>
<gene>
    <name evidence="5" type="ordered locus">AciPR4_2120</name>
</gene>
<dbReference type="GO" id="GO:0043565">
    <property type="term" value="F:sequence-specific DNA binding"/>
    <property type="evidence" value="ECO:0007669"/>
    <property type="project" value="InterPro"/>
</dbReference>
<dbReference type="Proteomes" id="UP000006844">
    <property type="component" value="Chromosome"/>
</dbReference>
<keyword evidence="2" id="KW-0238">DNA-binding</keyword>
<dbReference type="PRINTS" id="PR00033">
    <property type="entry name" value="HTHASNC"/>
</dbReference>
<dbReference type="STRING" id="401053.AciPR4_2120"/>
<dbReference type="InterPro" id="IPR000485">
    <property type="entry name" value="AsnC-type_HTH_dom"/>
</dbReference>
<proteinExistence type="predicted"/>
<dbReference type="SMART" id="SM00344">
    <property type="entry name" value="HTH_ASNC"/>
    <property type="match status" value="1"/>
</dbReference>
<dbReference type="PANTHER" id="PTHR30154:SF53">
    <property type="entry name" value="HTH-TYPE TRANSCRIPTIONAL REGULATOR LRPC"/>
    <property type="match status" value="1"/>
</dbReference>
<dbReference type="Pfam" id="PF01037">
    <property type="entry name" value="AsnC_trans_reg"/>
    <property type="match status" value="1"/>
</dbReference>
<dbReference type="HOGENOM" id="CLU_091233_3_0_0"/>
<dbReference type="InterPro" id="IPR019888">
    <property type="entry name" value="Tscrpt_reg_AsnC-like"/>
</dbReference>
<name>E8V7Z9_TERSS</name>
<protein>
    <submittedName>
        <fullName evidence="5">Transcriptional regulator, AsnC family</fullName>
    </submittedName>
</protein>
<accession>E8V7Z9</accession>
<dbReference type="OrthoDB" id="34294at2"/>
<dbReference type="InterPro" id="IPR036388">
    <property type="entry name" value="WH-like_DNA-bd_sf"/>
</dbReference>
<evidence type="ECO:0000313" key="6">
    <source>
        <dbReference type="Proteomes" id="UP000006844"/>
    </source>
</evidence>
<dbReference type="InterPro" id="IPR019887">
    <property type="entry name" value="Tscrpt_reg_AsnC/Lrp_C"/>
</dbReference>
<dbReference type="PROSITE" id="PS50956">
    <property type="entry name" value="HTH_ASNC_2"/>
    <property type="match status" value="1"/>
</dbReference>
<dbReference type="EMBL" id="CP002467">
    <property type="protein sequence ID" value="ADV82923.1"/>
    <property type="molecule type" value="Genomic_DNA"/>
</dbReference>
<dbReference type="AlphaFoldDB" id="E8V7Z9"/>
<organism evidence="5 6">
    <name type="scientific">Terriglobus saanensis (strain ATCC BAA-1853 / DSM 23119 / SP1PR4)</name>
    <dbReference type="NCBI Taxonomy" id="401053"/>
    <lineage>
        <taxon>Bacteria</taxon>
        <taxon>Pseudomonadati</taxon>
        <taxon>Acidobacteriota</taxon>
        <taxon>Terriglobia</taxon>
        <taxon>Terriglobales</taxon>
        <taxon>Acidobacteriaceae</taxon>
        <taxon>Terriglobus</taxon>
    </lineage>
</organism>
<dbReference type="Pfam" id="PF13404">
    <property type="entry name" value="HTH_AsnC-type"/>
    <property type="match status" value="1"/>
</dbReference>
<dbReference type="GO" id="GO:0005829">
    <property type="term" value="C:cytosol"/>
    <property type="evidence" value="ECO:0007669"/>
    <property type="project" value="TreeGrafter"/>
</dbReference>
<dbReference type="InterPro" id="IPR036390">
    <property type="entry name" value="WH_DNA-bd_sf"/>
</dbReference>
<evidence type="ECO:0000256" key="3">
    <source>
        <dbReference type="ARBA" id="ARBA00023163"/>
    </source>
</evidence>
<dbReference type="SUPFAM" id="SSF54909">
    <property type="entry name" value="Dimeric alpha+beta barrel"/>
    <property type="match status" value="1"/>
</dbReference>
<dbReference type="PANTHER" id="PTHR30154">
    <property type="entry name" value="LEUCINE-RESPONSIVE REGULATORY PROTEIN"/>
    <property type="match status" value="1"/>
</dbReference>
<reference evidence="5 6" key="1">
    <citation type="journal article" date="2012" name="Stand. Genomic Sci.">
        <title>Complete genome sequence of Terriglobus saanensis type strain SP1PR4(T), an Acidobacteria from tundra soil.</title>
        <authorList>
            <person name="Rawat S.R."/>
            <person name="Mannisto M.K."/>
            <person name="Starovoytov V."/>
            <person name="Goodwin L."/>
            <person name="Nolan M."/>
            <person name="Hauser L."/>
            <person name="Land M."/>
            <person name="Davenport K.W."/>
            <person name="Woyke T."/>
            <person name="Haggblom M.M."/>
        </authorList>
    </citation>
    <scope>NUCLEOTIDE SEQUENCE</scope>
    <source>
        <strain evidence="6">ATCC BAA-1853 / DSM 23119 / SP1PR4</strain>
    </source>
</reference>
<keyword evidence="1" id="KW-0805">Transcription regulation</keyword>
<dbReference type="InterPro" id="IPR011008">
    <property type="entry name" value="Dimeric_a/b-barrel"/>
</dbReference>
<evidence type="ECO:0000313" key="5">
    <source>
        <dbReference type="EMBL" id="ADV82923.1"/>
    </source>
</evidence>
<evidence type="ECO:0000259" key="4">
    <source>
        <dbReference type="PROSITE" id="PS50956"/>
    </source>
</evidence>
<dbReference type="RefSeq" id="WP_013568656.1">
    <property type="nucleotide sequence ID" value="NC_014963.1"/>
</dbReference>
<dbReference type="Gene3D" id="3.30.70.920">
    <property type="match status" value="1"/>
</dbReference>
<keyword evidence="6" id="KW-1185">Reference proteome</keyword>
<dbReference type="SUPFAM" id="SSF46785">
    <property type="entry name" value="Winged helix' DNA-binding domain"/>
    <property type="match status" value="1"/>
</dbReference>
<dbReference type="KEGG" id="tsa:AciPR4_2120"/>
<evidence type="ECO:0000256" key="1">
    <source>
        <dbReference type="ARBA" id="ARBA00023015"/>
    </source>
</evidence>
<evidence type="ECO:0000256" key="2">
    <source>
        <dbReference type="ARBA" id="ARBA00023125"/>
    </source>
</evidence>
<sequence>MELDRIDCALLEHLQKDARTPYAELGRRVGLSTPSVIERVRKMEDAEVIRGYHAQVAPENVGLPMRAFIKVTIAGDKLEKFATVVRRVPEVREAHRVTGAESYIVQVAVRDIAHLEKVIDALAPYVATQTSLVLASAIEWNPVIPVAPVLR</sequence>
<keyword evidence="3" id="KW-0804">Transcription</keyword>